<keyword evidence="4" id="KW-0067">ATP-binding</keyword>
<keyword evidence="5 7" id="KW-1133">Transmembrane helix</keyword>
<evidence type="ECO:0000256" key="6">
    <source>
        <dbReference type="ARBA" id="ARBA00023136"/>
    </source>
</evidence>
<keyword evidence="2 7" id="KW-0812">Transmembrane</keyword>
<dbReference type="Pfam" id="PF00664">
    <property type="entry name" value="ABC_membrane"/>
    <property type="match status" value="1"/>
</dbReference>
<accession>L0E0F8</accession>
<organism evidence="10 11">
    <name type="scientific">Thioalkalivibrio nitratireducens (strain DSM 14787 / UNIQEM 213 / ALEN2)</name>
    <dbReference type="NCBI Taxonomy" id="1255043"/>
    <lineage>
        <taxon>Bacteria</taxon>
        <taxon>Pseudomonadati</taxon>
        <taxon>Pseudomonadota</taxon>
        <taxon>Gammaproteobacteria</taxon>
        <taxon>Chromatiales</taxon>
        <taxon>Ectothiorhodospiraceae</taxon>
        <taxon>Thioalkalivibrio</taxon>
    </lineage>
</organism>
<dbReference type="EMBL" id="CP003989">
    <property type="protein sequence ID" value="AGA34121.1"/>
    <property type="molecule type" value="Genomic_DNA"/>
</dbReference>
<dbReference type="eggNOG" id="COG4988">
    <property type="taxonomic scope" value="Bacteria"/>
</dbReference>
<dbReference type="GO" id="GO:0016887">
    <property type="term" value="F:ATP hydrolysis activity"/>
    <property type="evidence" value="ECO:0007669"/>
    <property type="project" value="InterPro"/>
</dbReference>
<dbReference type="GO" id="GO:0140359">
    <property type="term" value="F:ABC-type transporter activity"/>
    <property type="evidence" value="ECO:0007669"/>
    <property type="project" value="InterPro"/>
</dbReference>
<evidence type="ECO:0000259" key="8">
    <source>
        <dbReference type="PROSITE" id="PS50893"/>
    </source>
</evidence>
<feature type="transmembrane region" description="Helical" evidence="7">
    <location>
        <begin position="28"/>
        <end position="54"/>
    </location>
</feature>
<dbReference type="InterPro" id="IPR003593">
    <property type="entry name" value="AAA+_ATPase"/>
</dbReference>
<dbReference type="InterPro" id="IPR017871">
    <property type="entry name" value="ABC_transporter-like_CS"/>
</dbReference>
<keyword evidence="11" id="KW-1185">Reference proteome</keyword>
<dbReference type="OrthoDB" id="6336411at2"/>
<dbReference type="SMART" id="SM00382">
    <property type="entry name" value="AAA"/>
    <property type="match status" value="1"/>
</dbReference>
<dbReference type="GO" id="GO:0005886">
    <property type="term" value="C:plasma membrane"/>
    <property type="evidence" value="ECO:0007669"/>
    <property type="project" value="UniProtKB-SubCell"/>
</dbReference>
<name>L0E0F8_THIND</name>
<protein>
    <submittedName>
        <fullName evidence="10">ABC transporter, CydDC cysteine exporter (CydDC-E) family, permease-like protein</fullName>
    </submittedName>
</protein>
<feature type="domain" description="ABC transmembrane type-1" evidence="9">
    <location>
        <begin position="34"/>
        <end position="320"/>
    </location>
</feature>
<gene>
    <name evidence="10" type="ordered locus">TVNIR_2478</name>
</gene>
<keyword evidence="3" id="KW-0547">Nucleotide-binding</keyword>
<dbReference type="InterPro" id="IPR027417">
    <property type="entry name" value="P-loop_NTPase"/>
</dbReference>
<dbReference type="Gene3D" id="1.20.1560.10">
    <property type="entry name" value="ABC transporter type 1, transmembrane domain"/>
    <property type="match status" value="1"/>
</dbReference>
<dbReference type="Proteomes" id="UP000010809">
    <property type="component" value="Chromosome"/>
</dbReference>
<dbReference type="InterPro" id="IPR003439">
    <property type="entry name" value="ABC_transporter-like_ATP-bd"/>
</dbReference>
<dbReference type="InterPro" id="IPR039421">
    <property type="entry name" value="Type_1_exporter"/>
</dbReference>
<keyword evidence="6 7" id="KW-0472">Membrane</keyword>
<dbReference type="GO" id="GO:0034040">
    <property type="term" value="F:ATPase-coupled lipid transmembrane transporter activity"/>
    <property type="evidence" value="ECO:0007669"/>
    <property type="project" value="TreeGrafter"/>
</dbReference>
<feature type="domain" description="ABC transporter" evidence="8">
    <location>
        <begin position="350"/>
        <end position="562"/>
    </location>
</feature>
<evidence type="ECO:0000313" key="11">
    <source>
        <dbReference type="Proteomes" id="UP000010809"/>
    </source>
</evidence>
<dbReference type="STRING" id="1255043.TVNIR_2478"/>
<evidence type="ECO:0000256" key="5">
    <source>
        <dbReference type="ARBA" id="ARBA00022989"/>
    </source>
</evidence>
<feature type="transmembrane region" description="Helical" evidence="7">
    <location>
        <begin position="250"/>
        <end position="277"/>
    </location>
</feature>
<dbReference type="PANTHER" id="PTHR24221">
    <property type="entry name" value="ATP-BINDING CASSETTE SUB-FAMILY B"/>
    <property type="match status" value="1"/>
</dbReference>
<dbReference type="PATRIC" id="fig|1255043.3.peg.2501"/>
<dbReference type="SUPFAM" id="SSF90123">
    <property type="entry name" value="ABC transporter transmembrane region"/>
    <property type="match status" value="1"/>
</dbReference>
<dbReference type="RefSeq" id="WP_015259237.1">
    <property type="nucleotide sequence ID" value="NC_019902.2"/>
</dbReference>
<feature type="transmembrane region" description="Helical" evidence="7">
    <location>
        <begin position="66"/>
        <end position="83"/>
    </location>
</feature>
<feature type="transmembrane region" description="Helical" evidence="7">
    <location>
        <begin position="172"/>
        <end position="192"/>
    </location>
</feature>
<evidence type="ECO:0000256" key="4">
    <source>
        <dbReference type="ARBA" id="ARBA00022840"/>
    </source>
</evidence>
<evidence type="ECO:0000256" key="1">
    <source>
        <dbReference type="ARBA" id="ARBA00004651"/>
    </source>
</evidence>
<dbReference type="KEGG" id="tni:TVNIR_2478"/>
<dbReference type="PROSITE" id="PS50929">
    <property type="entry name" value="ABC_TM1F"/>
    <property type="match status" value="1"/>
</dbReference>
<reference evidence="10" key="1">
    <citation type="submission" date="2015-12" db="EMBL/GenBank/DDBJ databases">
        <authorList>
            <person name="Tikhonova T.V."/>
            <person name="Pavlov A.R."/>
            <person name="Beletsky A.V."/>
            <person name="Mardanov A.V."/>
            <person name="Sorokin D.Y."/>
            <person name="Ravin N.V."/>
            <person name="Popov V.O."/>
        </authorList>
    </citation>
    <scope>NUCLEOTIDE SEQUENCE</scope>
    <source>
        <strain evidence="10">DSM 14787</strain>
    </source>
</reference>
<dbReference type="PANTHER" id="PTHR24221:SF261">
    <property type="entry name" value="GLUTATHIONE_L-CYSTEINE TRANSPORT SYSTEM ATP-BINDING_PERMEASE PROTEIN CYDD"/>
    <property type="match status" value="1"/>
</dbReference>
<dbReference type="NCBIfam" id="TIGR02857">
    <property type="entry name" value="CydD"/>
    <property type="match status" value="1"/>
</dbReference>
<evidence type="ECO:0000256" key="7">
    <source>
        <dbReference type="SAM" id="Phobius"/>
    </source>
</evidence>
<dbReference type="GO" id="GO:0005524">
    <property type="term" value="F:ATP binding"/>
    <property type="evidence" value="ECO:0007669"/>
    <property type="project" value="UniProtKB-KW"/>
</dbReference>
<dbReference type="AlphaFoldDB" id="L0E0F8"/>
<dbReference type="SUPFAM" id="SSF52540">
    <property type="entry name" value="P-loop containing nucleoside triphosphate hydrolases"/>
    <property type="match status" value="1"/>
</dbReference>
<dbReference type="InterPro" id="IPR011527">
    <property type="entry name" value="ABC1_TM_dom"/>
</dbReference>
<dbReference type="InterPro" id="IPR036640">
    <property type="entry name" value="ABC1_TM_sf"/>
</dbReference>
<proteinExistence type="predicted"/>
<sequence length="562" mass="59817">MPTEPPASPTPPTPRDFLRGLLRAHRRWLHLSWLAGLGAAAATVAFAGSIAWLVHQSLFAPGQTGPWPWLGLALAAAVLRYGLQTLRDWSGQRLAFAVRGELRARLAGTATRIGPVHLGQRGHSGAWASRYQEQVDALGGYFARYLPALGLAFAVPLLLLATAFALDWVAGLLLLLSAPLIPVFMALIGMGSQQIHEEQQERQNRLAGHFLDRIRNLDLLRRSLALDAARAEVATAAHGYRRLSMRVLRVAFLSSAVMEFFSAVAIGLVAIYVGFALLGFLEFGPAGELALFPGLFVLLLAPEYFQPLRQFAQSYHDRAGAVAAASALAPLLQPAARGQPPAPSAAGPLLRLEGAGVRYDSEGPPALQGVHLEIAAGERVGLVGPSGSGKSTLLALCAGFVAADSGTVIRAPAAARFAWIGQRAHLFHGSLRENLHLAAGPDATDAELATALQAAGLPVHDPTLPLGLDTPIGEASRGISGGQAQRVALARALLSGSRLWLLDEPTSALDRETAEDLLARLLQHASERGITLLLATHQIEVARRMTRILRLEAGQLCEDRRV</sequence>
<dbReference type="Gene3D" id="3.40.50.300">
    <property type="entry name" value="P-loop containing nucleotide triphosphate hydrolases"/>
    <property type="match status" value="1"/>
</dbReference>
<dbReference type="CDD" id="cd18584">
    <property type="entry name" value="ABC_6TM_AarD_CydD"/>
    <property type="match status" value="1"/>
</dbReference>
<dbReference type="Pfam" id="PF00005">
    <property type="entry name" value="ABC_tran"/>
    <property type="match status" value="1"/>
</dbReference>
<dbReference type="PROSITE" id="PS00211">
    <property type="entry name" value="ABC_TRANSPORTER_1"/>
    <property type="match status" value="1"/>
</dbReference>
<dbReference type="GO" id="GO:0042883">
    <property type="term" value="P:cysteine transport"/>
    <property type="evidence" value="ECO:0007669"/>
    <property type="project" value="InterPro"/>
</dbReference>
<dbReference type="PROSITE" id="PS50893">
    <property type="entry name" value="ABC_TRANSPORTER_2"/>
    <property type="match status" value="1"/>
</dbReference>
<evidence type="ECO:0000256" key="3">
    <source>
        <dbReference type="ARBA" id="ARBA00022741"/>
    </source>
</evidence>
<comment type="subcellular location">
    <subcellularLocation>
        <location evidence="1">Cell membrane</location>
        <topology evidence="1">Multi-pass membrane protein</topology>
    </subcellularLocation>
</comment>
<evidence type="ECO:0000313" key="10">
    <source>
        <dbReference type="EMBL" id="AGA34121.1"/>
    </source>
</evidence>
<dbReference type="HOGENOM" id="CLU_000604_84_9_6"/>
<dbReference type="InterPro" id="IPR014216">
    <property type="entry name" value="ABC_transptr_CydD"/>
</dbReference>
<evidence type="ECO:0000256" key="2">
    <source>
        <dbReference type="ARBA" id="ARBA00022692"/>
    </source>
</evidence>
<feature type="transmembrane region" description="Helical" evidence="7">
    <location>
        <begin position="145"/>
        <end position="166"/>
    </location>
</feature>
<evidence type="ECO:0000259" key="9">
    <source>
        <dbReference type="PROSITE" id="PS50929"/>
    </source>
</evidence>